<name>A0ABM9BB48_9BACL</name>
<dbReference type="RefSeq" id="WP_234533563.1">
    <property type="nucleotide sequence ID" value="NZ_CAKMAB010000009.1"/>
</dbReference>
<keyword evidence="2" id="KW-1185">Reference proteome</keyword>
<dbReference type="Proteomes" id="UP000838749">
    <property type="component" value="Unassembled WGS sequence"/>
</dbReference>
<accession>A0ABM9BB48</accession>
<reference evidence="1" key="1">
    <citation type="submission" date="2021-12" db="EMBL/GenBank/DDBJ databases">
        <authorList>
            <person name="Criscuolo A."/>
        </authorList>
    </citation>
    <scope>NUCLEOTIDE SEQUENCE</scope>
    <source>
        <strain evidence="1">CIP111894</strain>
    </source>
</reference>
<comment type="caution">
    <text evidence="1">The sequence shown here is derived from an EMBL/GenBank/DDBJ whole genome shotgun (WGS) entry which is preliminary data.</text>
</comment>
<evidence type="ECO:0000313" key="2">
    <source>
        <dbReference type="Proteomes" id="UP000838749"/>
    </source>
</evidence>
<proteinExistence type="predicted"/>
<dbReference type="EMBL" id="CAKMAB010000009">
    <property type="protein sequence ID" value="CAH1055947.1"/>
    <property type="molecule type" value="Genomic_DNA"/>
</dbReference>
<sequence>MSRKIGFSVVIESPQKIEIGFGINQNGKLIIVTSIRAVEFVNDRALLVSGTGTV</sequence>
<gene>
    <name evidence="1" type="ORF">PAECIP111894_02100</name>
</gene>
<organism evidence="1 2">
    <name type="scientific">Paenibacillus pseudetheri</name>
    <dbReference type="NCBI Taxonomy" id="2897682"/>
    <lineage>
        <taxon>Bacteria</taxon>
        <taxon>Bacillati</taxon>
        <taxon>Bacillota</taxon>
        <taxon>Bacilli</taxon>
        <taxon>Bacillales</taxon>
        <taxon>Paenibacillaceae</taxon>
        <taxon>Paenibacillus</taxon>
    </lineage>
</organism>
<evidence type="ECO:0000313" key="1">
    <source>
        <dbReference type="EMBL" id="CAH1055947.1"/>
    </source>
</evidence>
<protein>
    <submittedName>
        <fullName evidence="1">Uncharacterized protein</fullName>
    </submittedName>
</protein>